<gene>
    <name evidence="3" type="ORF">CTAYLR_001759</name>
</gene>
<dbReference type="Proteomes" id="UP001230188">
    <property type="component" value="Unassembled WGS sequence"/>
</dbReference>
<feature type="region of interest" description="Disordered" evidence="1">
    <location>
        <begin position="185"/>
        <end position="216"/>
    </location>
</feature>
<keyword evidence="4" id="KW-1185">Reference proteome</keyword>
<accession>A0AAD7UEW4</accession>
<sequence length="216" mass="23913">MFRKAVFVVLSAPWGCSFVLQQPQTRRVTPQAVEESAAPASVADVPLTDSNYVAMGLAKVFFMSEGKAQGQYIIEPLTAGTLETLQLGVPTSYCRIFGTTCGDLFDDPANPSVVQVKNLAKLTEGYENVQLCESMIERSMAAARTFRRRPEAAEYVAVDDTSEEVNFNTDRKRIMDLQYEPSFDDNVKQDRSIDVYNRGGGDDDTLADEINRLAES</sequence>
<organism evidence="3 4">
    <name type="scientific">Chrysophaeum taylorii</name>
    <dbReference type="NCBI Taxonomy" id="2483200"/>
    <lineage>
        <taxon>Eukaryota</taxon>
        <taxon>Sar</taxon>
        <taxon>Stramenopiles</taxon>
        <taxon>Ochrophyta</taxon>
        <taxon>Pelagophyceae</taxon>
        <taxon>Pelagomonadales</taxon>
        <taxon>Pelagomonadaceae</taxon>
        <taxon>Chrysophaeum</taxon>
    </lineage>
</organism>
<name>A0AAD7UEW4_9STRA</name>
<feature type="signal peptide" evidence="2">
    <location>
        <begin position="1"/>
        <end position="21"/>
    </location>
</feature>
<protein>
    <submittedName>
        <fullName evidence="3">Uncharacterized protein</fullName>
    </submittedName>
</protein>
<dbReference type="EMBL" id="JAQMWT010000340">
    <property type="protein sequence ID" value="KAJ8604068.1"/>
    <property type="molecule type" value="Genomic_DNA"/>
</dbReference>
<proteinExistence type="predicted"/>
<dbReference type="AlphaFoldDB" id="A0AAD7UEW4"/>
<keyword evidence="2" id="KW-0732">Signal</keyword>
<evidence type="ECO:0000313" key="4">
    <source>
        <dbReference type="Proteomes" id="UP001230188"/>
    </source>
</evidence>
<evidence type="ECO:0000313" key="3">
    <source>
        <dbReference type="EMBL" id="KAJ8604068.1"/>
    </source>
</evidence>
<evidence type="ECO:0000256" key="2">
    <source>
        <dbReference type="SAM" id="SignalP"/>
    </source>
</evidence>
<reference evidence="3" key="1">
    <citation type="submission" date="2023-01" db="EMBL/GenBank/DDBJ databases">
        <title>Metagenome sequencing of chrysophaentin producing Chrysophaeum taylorii.</title>
        <authorList>
            <person name="Davison J."/>
            <person name="Bewley C."/>
        </authorList>
    </citation>
    <scope>NUCLEOTIDE SEQUENCE</scope>
    <source>
        <strain evidence="3">NIES-1699</strain>
    </source>
</reference>
<feature type="chain" id="PRO_5041992687" evidence="2">
    <location>
        <begin position="22"/>
        <end position="216"/>
    </location>
</feature>
<evidence type="ECO:0000256" key="1">
    <source>
        <dbReference type="SAM" id="MobiDB-lite"/>
    </source>
</evidence>
<comment type="caution">
    <text evidence="3">The sequence shown here is derived from an EMBL/GenBank/DDBJ whole genome shotgun (WGS) entry which is preliminary data.</text>
</comment>